<evidence type="ECO:0000313" key="2">
    <source>
        <dbReference type="EMBL" id="RKF80396.1"/>
    </source>
</evidence>
<feature type="compositionally biased region" description="Polar residues" evidence="1">
    <location>
        <begin position="8"/>
        <end position="19"/>
    </location>
</feature>
<feature type="compositionally biased region" description="Polar residues" evidence="1">
    <location>
        <begin position="89"/>
        <end position="106"/>
    </location>
</feature>
<feature type="region of interest" description="Disordered" evidence="1">
    <location>
        <begin position="1"/>
        <end position="22"/>
    </location>
</feature>
<sequence length="106" mass="11739">MKILVPTDSDSSPNLQPISPVNDESLDTLNIIDLMEGMGVDLDMEQPNQTTVDSEKLERPMRLEEALNMAPRETRNLLDNLIQGFKPSLPQSSPIESASRSTTIDT</sequence>
<accession>A0A420J0T4</accession>
<name>A0A420J0T4_9PEZI</name>
<evidence type="ECO:0000256" key="1">
    <source>
        <dbReference type="SAM" id="MobiDB-lite"/>
    </source>
</evidence>
<proteinExistence type="predicted"/>
<reference evidence="2 3" key="1">
    <citation type="journal article" date="2018" name="BMC Genomics">
        <title>Comparative genome analyses reveal sequence features reflecting distinct modes of host-adaptation between dicot and monocot powdery mildew.</title>
        <authorList>
            <person name="Wu Y."/>
            <person name="Ma X."/>
            <person name="Pan Z."/>
            <person name="Kale S.D."/>
            <person name="Song Y."/>
            <person name="King H."/>
            <person name="Zhang Q."/>
            <person name="Presley C."/>
            <person name="Deng X."/>
            <person name="Wei C.I."/>
            <person name="Xiao S."/>
        </authorList>
    </citation>
    <scope>NUCLEOTIDE SEQUENCE [LARGE SCALE GENOMIC DNA]</scope>
    <source>
        <strain evidence="2">UMSG3</strain>
    </source>
</reference>
<evidence type="ECO:0000313" key="3">
    <source>
        <dbReference type="Proteomes" id="UP000283383"/>
    </source>
</evidence>
<feature type="region of interest" description="Disordered" evidence="1">
    <location>
        <begin position="85"/>
        <end position="106"/>
    </location>
</feature>
<comment type="caution">
    <text evidence="2">The sequence shown here is derived from an EMBL/GenBank/DDBJ whole genome shotgun (WGS) entry which is preliminary data.</text>
</comment>
<protein>
    <submittedName>
        <fullName evidence="2">Uncharacterized protein</fullName>
    </submittedName>
</protein>
<gene>
    <name evidence="2" type="ORF">GcM3_045031</name>
</gene>
<dbReference type="Proteomes" id="UP000283383">
    <property type="component" value="Unassembled WGS sequence"/>
</dbReference>
<dbReference type="EMBL" id="MCBQ01004593">
    <property type="protein sequence ID" value="RKF80396.1"/>
    <property type="molecule type" value="Genomic_DNA"/>
</dbReference>
<organism evidence="2 3">
    <name type="scientific">Golovinomyces cichoracearum</name>
    <dbReference type="NCBI Taxonomy" id="62708"/>
    <lineage>
        <taxon>Eukaryota</taxon>
        <taxon>Fungi</taxon>
        <taxon>Dikarya</taxon>
        <taxon>Ascomycota</taxon>
        <taxon>Pezizomycotina</taxon>
        <taxon>Leotiomycetes</taxon>
        <taxon>Erysiphales</taxon>
        <taxon>Erysiphaceae</taxon>
        <taxon>Golovinomyces</taxon>
    </lineage>
</organism>
<keyword evidence="3" id="KW-1185">Reference proteome</keyword>
<dbReference type="AlphaFoldDB" id="A0A420J0T4"/>